<gene>
    <name evidence="1" type="ORF">RQP59_19255</name>
</gene>
<organism evidence="1">
    <name type="scientific">Enterobacter chuandaensis</name>
    <dbReference type="NCBI Taxonomy" id="2497875"/>
    <lineage>
        <taxon>Bacteria</taxon>
        <taxon>Pseudomonadati</taxon>
        <taxon>Pseudomonadota</taxon>
        <taxon>Gammaproteobacteria</taxon>
        <taxon>Enterobacterales</taxon>
        <taxon>Enterobacteriaceae</taxon>
        <taxon>Enterobacter</taxon>
        <taxon>Enterobacter cloacae complex</taxon>
    </lineage>
</organism>
<protein>
    <submittedName>
        <fullName evidence="1">Uncharacterized protein</fullName>
    </submittedName>
</protein>
<reference evidence="1" key="1">
    <citation type="submission" date="2023-09" db="EMBL/GenBank/DDBJ databases">
        <title>Coexistence of blaNDM-1 and blaKPC-2 in Enterobacter chuandaensis.</title>
        <authorList>
            <person name="Chen R."/>
        </authorList>
    </citation>
    <scope>NUCLEOTIDE SEQUENCE</scope>
    <source>
        <strain evidence="1">FAHZZU5885</strain>
    </source>
</reference>
<dbReference type="AlphaFoldDB" id="A0AA96M4U4"/>
<dbReference type="KEGG" id="echu:RQP59_19255"/>
<sequence>MKISLNIPGLGEVYTSTNADVINRSALARKLGIDQVAFSRYEKQHGFERALKIMLEKKKLRQCMKN</sequence>
<proteinExistence type="predicted"/>
<dbReference type="EMBL" id="CP135253">
    <property type="protein sequence ID" value="WNS37183.1"/>
    <property type="molecule type" value="Genomic_DNA"/>
</dbReference>
<dbReference type="RefSeq" id="WP_029463842.1">
    <property type="nucleotide sequence ID" value="NZ_CP135253.1"/>
</dbReference>
<evidence type="ECO:0000313" key="1">
    <source>
        <dbReference type="EMBL" id="WNS37183.1"/>
    </source>
</evidence>
<accession>A0AA96M4U4</accession>
<name>A0AA96M4U4_9ENTR</name>